<evidence type="ECO:0000256" key="9">
    <source>
        <dbReference type="SAM" id="Phobius"/>
    </source>
</evidence>
<sequence length="288" mass="31591">MRLTRNFFEYAEMIKLGHTLFALPYALAGFLLACFSGFGFSPVKLFWIVLAFFGARSAAMGFNRIADAKFDAENPRTKNRSIPAGRITKASALIFVAFSAIVMIVSARMLNELCFWLSFPALIVLLGYSYCKRFTSLCHFVLGLALSLAPAGAWCAASGKFSFSIIFISLALLFQIAAFDVLYALQDEDFDTSKKLHSIPALFGRQKSIMASSAMLLLSIVFLYLTGTAFSLGKIFYAICAAILALYVLAILIFIKSGIKKIDLVFFYINALCSFLTLAAVALGGLFK</sequence>
<name>A0ABU4WJR0_9BACT</name>
<keyword evidence="5" id="KW-0808">Transferase</keyword>
<dbReference type="InterPro" id="IPR006371">
    <property type="entry name" value="Polyprenyltransferase_UbiA-li"/>
</dbReference>
<organism evidence="10 11">
    <name type="scientific">Intestinicryptomonas porci</name>
    <dbReference type="NCBI Taxonomy" id="2926320"/>
    <lineage>
        <taxon>Bacteria</taxon>
        <taxon>Pseudomonadati</taxon>
        <taxon>Verrucomicrobiota</taxon>
        <taxon>Opitutia</taxon>
        <taxon>Opitutales</taxon>
        <taxon>Intestinicryptomonaceae</taxon>
        <taxon>Intestinicryptomonas</taxon>
    </lineage>
</organism>
<dbReference type="NCBIfam" id="TIGR01475">
    <property type="entry name" value="ubiA_other"/>
    <property type="match status" value="1"/>
</dbReference>
<feature type="transmembrane region" description="Helical" evidence="9">
    <location>
        <begin position="163"/>
        <end position="185"/>
    </location>
</feature>
<evidence type="ECO:0000313" key="10">
    <source>
        <dbReference type="EMBL" id="MDX8415664.1"/>
    </source>
</evidence>
<comment type="similarity">
    <text evidence="3">Belongs to the UbiA prenyltransferase family.</text>
</comment>
<dbReference type="CDD" id="cd13959">
    <property type="entry name" value="PT_UbiA_COQ2"/>
    <property type="match status" value="1"/>
</dbReference>
<feature type="transmembrane region" description="Helical" evidence="9">
    <location>
        <begin position="267"/>
        <end position="287"/>
    </location>
</feature>
<feature type="transmembrane region" description="Helical" evidence="9">
    <location>
        <begin position="113"/>
        <end position="130"/>
    </location>
</feature>
<proteinExistence type="inferred from homology"/>
<keyword evidence="8 9" id="KW-0472">Membrane</keyword>
<feature type="transmembrane region" description="Helical" evidence="9">
    <location>
        <begin position="46"/>
        <end position="66"/>
    </location>
</feature>
<comment type="cofactor">
    <cofactor evidence="1">
        <name>Mg(2+)</name>
        <dbReference type="ChEBI" id="CHEBI:18420"/>
    </cofactor>
</comment>
<evidence type="ECO:0000256" key="1">
    <source>
        <dbReference type="ARBA" id="ARBA00001946"/>
    </source>
</evidence>
<feature type="transmembrane region" description="Helical" evidence="9">
    <location>
        <begin position="87"/>
        <end position="107"/>
    </location>
</feature>
<keyword evidence="4" id="KW-1003">Cell membrane</keyword>
<evidence type="ECO:0000256" key="4">
    <source>
        <dbReference type="ARBA" id="ARBA00022475"/>
    </source>
</evidence>
<dbReference type="PANTHER" id="PTHR11048">
    <property type="entry name" value="PRENYLTRANSFERASES"/>
    <property type="match status" value="1"/>
</dbReference>
<reference evidence="10 11" key="1">
    <citation type="submission" date="2022-03" db="EMBL/GenBank/DDBJ databases">
        <title>Novel taxa within the pig intestine.</title>
        <authorList>
            <person name="Wylensek D."/>
            <person name="Bishof K."/>
            <person name="Afrizal A."/>
            <person name="Clavel T."/>
        </authorList>
    </citation>
    <scope>NUCLEOTIDE SEQUENCE [LARGE SCALE GENOMIC DNA]</scope>
    <source>
        <strain evidence="10 11">CLA-KB-P66</strain>
    </source>
</reference>
<accession>A0ABU4WJR0</accession>
<evidence type="ECO:0000256" key="8">
    <source>
        <dbReference type="ARBA" id="ARBA00023136"/>
    </source>
</evidence>
<protein>
    <submittedName>
        <fullName evidence="10">4-hydroxybenzoate polyprenyltransferase</fullName>
    </submittedName>
</protein>
<dbReference type="EMBL" id="JALBUT010000005">
    <property type="protein sequence ID" value="MDX8415664.1"/>
    <property type="molecule type" value="Genomic_DNA"/>
</dbReference>
<dbReference type="Gene3D" id="1.10.357.140">
    <property type="entry name" value="UbiA prenyltransferase"/>
    <property type="match status" value="1"/>
</dbReference>
<dbReference type="PANTHER" id="PTHR11048:SF28">
    <property type="entry name" value="4-HYDROXYBENZOATE POLYPRENYLTRANSFERASE, MITOCHONDRIAL"/>
    <property type="match status" value="1"/>
</dbReference>
<feature type="transmembrane region" description="Helical" evidence="9">
    <location>
        <begin position="137"/>
        <end position="157"/>
    </location>
</feature>
<keyword evidence="11" id="KW-1185">Reference proteome</keyword>
<dbReference type="InterPro" id="IPR044878">
    <property type="entry name" value="UbiA_sf"/>
</dbReference>
<dbReference type="InterPro" id="IPR000537">
    <property type="entry name" value="UbiA_prenyltransferase"/>
</dbReference>
<gene>
    <name evidence="10" type="primary">ubiA</name>
    <name evidence="10" type="ORF">MOX91_05655</name>
</gene>
<comment type="subcellular location">
    <subcellularLocation>
        <location evidence="2">Membrane</location>
        <topology evidence="2">Multi-pass membrane protein</topology>
    </subcellularLocation>
</comment>
<evidence type="ECO:0000256" key="5">
    <source>
        <dbReference type="ARBA" id="ARBA00022679"/>
    </source>
</evidence>
<dbReference type="InterPro" id="IPR039653">
    <property type="entry name" value="Prenyltransferase"/>
</dbReference>
<feature type="transmembrane region" description="Helical" evidence="9">
    <location>
        <begin position="20"/>
        <end position="40"/>
    </location>
</feature>
<feature type="transmembrane region" description="Helical" evidence="9">
    <location>
        <begin position="209"/>
        <end position="229"/>
    </location>
</feature>
<dbReference type="PROSITE" id="PS51257">
    <property type="entry name" value="PROKAR_LIPOPROTEIN"/>
    <property type="match status" value="1"/>
</dbReference>
<evidence type="ECO:0000256" key="7">
    <source>
        <dbReference type="ARBA" id="ARBA00022989"/>
    </source>
</evidence>
<evidence type="ECO:0000256" key="6">
    <source>
        <dbReference type="ARBA" id="ARBA00022692"/>
    </source>
</evidence>
<dbReference type="RefSeq" id="WP_370397110.1">
    <property type="nucleotide sequence ID" value="NZ_JALBUT010000005.1"/>
</dbReference>
<evidence type="ECO:0000256" key="3">
    <source>
        <dbReference type="ARBA" id="ARBA00005985"/>
    </source>
</evidence>
<keyword evidence="6 9" id="KW-0812">Transmembrane</keyword>
<feature type="transmembrane region" description="Helical" evidence="9">
    <location>
        <begin position="235"/>
        <end position="255"/>
    </location>
</feature>
<dbReference type="Pfam" id="PF01040">
    <property type="entry name" value="UbiA"/>
    <property type="match status" value="1"/>
</dbReference>
<keyword evidence="7 9" id="KW-1133">Transmembrane helix</keyword>
<dbReference type="Gene3D" id="1.20.120.1780">
    <property type="entry name" value="UbiA prenyltransferase"/>
    <property type="match status" value="1"/>
</dbReference>
<evidence type="ECO:0000313" key="11">
    <source>
        <dbReference type="Proteomes" id="UP001275932"/>
    </source>
</evidence>
<comment type="caution">
    <text evidence="10">The sequence shown here is derived from an EMBL/GenBank/DDBJ whole genome shotgun (WGS) entry which is preliminary data.</text>
</comment>
<evidence type="ECO:0000256" key="2">
    <source>
        <dbReference type="ARBA" id="ARBA00004141"/>
    </source>
</evidence>
<dbReference type="Proteomes" id="UP001275932">
    <property type="component" value="Unassembled WGS sequence"/>
</dbReference>